<accession>A0A7S0ANB3</accession>
<name>A0A7S0ANB3_9DINO</name>
<feature type="signal peptide" evidence="1">
    <location>
        <begin position="1"/>
        <end position="28"/>
    </location>
</feature>
<reference evidence="3" key="1">
    <citation type="submission" date="2021-01" db="EMBL/GenBank/DDBJ databases">
        <authorList>
            <person name="Corre E."/>
            <person name="Pelletier E."/>
            <person name="Niang G."/>
            <person name="Scheremetjew M."/>
            <person name="Finn R."/>
            <person name="Kale V."/>
            <person name="Holt S."/>
            <person name="Cochrane G."/>
            <person name="Meng A."/>
            <person name="Brown T."/>
            <person name="Cohen L."/>
        </authorList>
    </citation>
    <scope>NUCLEOTIDE SEQUENCE</scope>
    <source>
        <strain evidence="3">Pbaha01</strain>
    </source>
</reference>
<dbReference type="InterPro" id="IPR003582">
    <property type="entry name" value="ShKT_dom"/>
</dbReference>
<dbReference type="EMBL" id="HBEG01031314">
    <property type="protein sequence ID" value="CAD8369001.1"/>
    <property type="molecule type" value="Transcribed_RNA"/>
</dbReference>
<feature type="domain" description="ShKT" evidence="2">
    <location>
        <begin position="311"/>
        <end position="352"/>
    </location>
</feature>
<organism evidence="3">
    <name type="scientific">Pyrodinium bahamense</name>
    <dbReference type="NCBI Taxonomy" id="73915"/>
    <lineage>
        <taxon>Eukaryota</taxon>
        <taxon>Sar</taxon>
        <taxon>Alveolata</taxon>
        <taxon>Dinophyceae</taxon>
        <taxon>Gonyaulacales</taxon>
        <taxon>Pyrocystaceae</taxon>
        <taxon>Pyrodinium</taxon>
    </lineage>
</organism>
<proteinExistence type="predicted"/>
<dbReference type="AlphaFoldDB" id="A0A7S0ANB3"/>
<dbReference type="InterPro" id="IPR051961">
    <property type="entry name" value="Fungal_Metabolite_Diox"/>
</dbReference>
<evidence type="ECO:0000259" key="2">
    <source>
        <dbReference type="SMART" id="SM00254"/>
    </source>
</evidence>
<dbReference type="SMART" id="SM00254">
    <property type="entry name" value="ShKT"/>
    <property type="match status" value="1"/>
</dbReference>
<gene>
    <name evidence="3" type="ORF">PBAH0796_LOCUS19168</name>
</gene>
<protein>
    <recommendedName>
        <fullName evidence="2">ShKT domain-containing protein</fullName>
    </recommendedName>
</protein>
<feature type="chain" id="PRO_5030638439" description="ShKT domain-containing protein" evidence="1">
    <location>
        <begin position="29"/>
        <end position="359"/>
    </location>
</feature>
<dbReference type="Pfam" id="PF05721">
    <property type="entry name" value="PhyH"/>
    <property type="match status" value="1"/>
</dbReference>
<dbReference type="Gene3D" id="2.60.120.620">
    <property type="entry name" value="q2cbj1_9rhob like domain"/>
    <property type="match status" value="1"/>
</dbReference>
<sequence length="359" mass="38695">MAACAGAAIGRPIVCLAFLLLAPPPTRAEGAPASCVEPVAALQREGFVQLPQVLGERVRERLLSATEAFVADLAKAAARWDVKRALARVDSNMAMCWGDVVQRDPGKLELALPALSEPEMAQELQSATWRPVVEGVLGEGFELGHVSVITSSATSLLGEPAQSQRWHADGSFRAGKADGSCRNCVDLEAGQAYGVVVYVPLEDVPDDGGRVEYIPGTHLNLTLWEELDMAFERDGDGASFEESVHKLGLSVRRPDLAAGDALLYDFRLRHRGLARRIPSGNRPILKLDCFRRGFGDRDNAWCDRRGSALGGCGDMLAQNKRPRAECDAWARAGECKANPKFMLNACALSCCLAKAPSLK</sequence>
<dbReference type="PANTHER" id="PTHR37563">
    <property type="entry name" value="PHYTANOYL-COA DIOXYGENASE FAMILY PROTEIN (AFU_ORTHOLOGUE AFUA_2G03330)"/>
    <property type="match status" value="1"/>
</dbReference>
<evidence type="ECO:0000256" key="1">
    <source>
        <dbReference type="SAM" id="SignalP"/>
    </source>
</evidence>
<keyword evidence="1" id="KW-0732">Signal</keyword>
<dbReference type="SUPFAM" id="SSF51197">
    <property type="entry name" value="Clavaminate synthase-like"/>
    <property type="match status" value="1"/>
</dbReference>
<dbReference type="PANTHER" id="PTHR37563:SF2">
    <property type="entry name" value="PHYTANOYL-COA DIOXYGENASE FAMILY PROTEIN (AFU_ORTHOLOGUE AFUA_2G03330)"/>
    <property type="match status" value="1"/>
</dbReference>
<dbReference type="InterPro" id="IPR008775">
    <property type="entry name" value="Phytyl_CoA_dOase-like"/>
</dbReference>
<evidence type="ECO:0000313" key="3">
    <source>
        <dbReference type="EMBL" id="CAD8369001.1"/>
    </source>
</evidence>